<dbReference type="Pfam" id="PF13421">
    <property type="entry name" value="Band_7_1"/>
    <property type="match status" value="1"/>
</dbReference>
<reference evidence="3 4" key="1">
    <citation type="submission" date="2024-03" db="EMBL/GenBank/DDBJ databases">
        <title>Human intestinal bacterial collection.</title>
        <authorList>
            <person name="Pauvert C."/>
            <person name="Hitch T.C.A."/>
            <person name="Clavel T."/>
        </authorList>
    </citation>
    <scope>NUCLEOTIDE SEQUENCE [LARGE SCALE GENOMIC DNA]</scope>
    <source>
        <strain evidence="3 4">CLA-AP-H18</strain>
    </source>
</reference>
<comment type="caution">
    <text evidence="3">The sequence shown here is derived from an EMBL/GenBank/DDBJ whole genome shotgun (WGS) entry which is preliminary data.</text>
</comment>
<name>A0ABV1HUS7_9FIRM</name>
<dbReference type="PANTHER" id="PTHR37826">
    <property type="entry name" value="FLOTILLIN BAND_7_5 DOMAIN PROTEIN"/>
    <property type="match status" value="1"/>
</dbReference>
<evidence type="ECO:0000259" key="2">
    <source>
        <dbReference type="Pfam" id="PF13421"/>
    </source>
</evidence>
<dbReference type="CDD" id="cd03408">
    <property type="entry name" value="SPFH_like_u1"/>
    <property type="match status" value="1"/>
</dbReference>
<gene>
    <name evidence="3" type="ORF">ABFO16_07500</name>
</gene>
<keyword evidence="4" id="KW-1185">Reference proteome</keyword>
<protein>
    <submittedName>
        <fullName evidence="3">SPFH domain-containing protein</fullName>
    </submittedName>
</protein>
<evidence type="ECO:0000313" key="3">
    <source>
        <dbReference type="EMBL" id="MEQ2566082.1"/>
    </source>
</evidence>
<dbReference type="RefSeq" id="WP_211147898.1">
    <property type="nucleotide sequence ID" value="NZ_JBBMEY010000008.1"/>
</dbReference>
<dbReference type="InterPro" id="IPR033880">
    <property type="entry name" value="SPFH_YdjI"/>
</dbReference>
<dbReference type="EMBL" id="JBBMFI010000028">
    <property type="protein sequence ID" value="MEQ2566082.1"/>
    <property type="molecule type" value="Genomic_DNA"/>
</dbReference>
<dbReference type="PANTHER" id="PTHR37826:SF2">
    <property type="entry name" value="ZINC-RIBBON DOMAIN-CONTAINING PROTEIN"/>
    <property type="match status" value="1"/>
</dbReference>
<evidence type="ECO:0000256" key="1">
    <source>
        <dbReference type="SAM" id="MobiDB-lite"/>
    </source>
</evidence>
<sequence length="458" mass="49551">MGLIKAIAGSANGVMADQWKEFFYCESMPKDVLVTKGVHRTGKRSSNTKGTDNVITNGSVLAVADGQCMLIVEQGKVVDICAEPGEYIFDSMTAPSVFTGGLGAGILDTFRDIGKRFTFGGDKPSDQRIYYINTKEILENKFGTPNPIPFRVVDKNIGLDVDVSVRCSGVYSYKIVNPILFYTNVCGNVQGDYTRGEIDSQLKTEFISALQPAFAKISDMQVRPSALPAHAEELSEAMNTALTAKWAQLRGIQVISIAMNPITLPPEDAEMIKQAQRTAVMRDPSMAAATLVGAQADAMKAAAENEAGAFTGFLGMGMAQQAGNAGNVNGLFQMGQQQQAQQYAQQQAQMQQPQQPQPTQTPQQSAGEDSWVCSCGTTNTSKFCTNCGNKKPENDGSWICSCGAKNFGKFCTECGSKKPEEKKTFRCDKCGWTPEDPASHPKFCPECGDIFDDNDIVK</sequence>
<feature type="compositionally biased region" description="Low complexity" evidence="1">
    <location>
        <begin position="343"/>
        <end position="364"/>
    </location>
</feature>
<evidence type="ECO:0000313" key="4">
    <source>
        <dbReference type="Proteomes" id="UP001478133"/>
    </source>
</evidence>
<proteinExistence type="predicted"/>
<organism evidence="3 4">
    <name type="scientific">Ruminococcoides intestinihominis</name>
    <dbReference type="NCBI Taxonomy" id="3133161"/>
    <lineage>
        <taxon>Bacteria</taxon>
        <taxon>Bacillati</taxon>
        <taxon>Bacillota</taxon>
        <taxon>Clostridia</taxon>
        <taxon>Eubacteriales</taxon>
        <taxon>Oscillospiraceae</taxon>
        <taxon>Ruminococcoides</taxon>
    </lineage>
</organism>
<feature type="domain" description="SPFH" evidence="2">
    <location>
        <begin position="52"/>
        <end position="277"/>
    </location>
</feature>
<accession>A0ABV1HUS7</accession>
<feature type="region of interest" description="Disordered" evidence="1">
    <location>
        <begin position="343"/>
        <end position="366"/>
    </location>
</feature>
<dbReference type="Proteomes" id="UP001478133">
    <property type="component" value="Unassembled WGS sequence"/>
</dbReference>